<accession>A0A8B4Q6G7</accession>
<proteinExistence type="predicted"/>
<gene>
    <name evidence="1" type="ORF">NCTC10597_00184</name>
</gene>
<dbReference type="AlphaFoldDB" id="A0A8B4Q6G7"/>
<sequence length="190" mass="21849">MLFFCCLAPNAICYGILQVFGSFSSIGVQLVPLLSLSHFENSGKSGGAFTFPSNFPDLPHMNERDLLFVFCLAPVAYLLESLQKLGRKWWCAYFRFVFCSALEKNEPPPLFVFCLAPNAICYGILQVFGRKWWNFYFLFKPCSTLAYGRAFCAFRFLSSKFTLYAFSSSNSRGKVLERLLFLRIFQIFRI</sequence>
<dbReference type="Proteomes" id="UP000254330">
    <property type="component" value="Unassembled WGS sequence"/>
</dbReference>
<protein>
    <submittedName>
        <fullName evidence="1">Uncharacterized protein</fullName>
    </submittedName>
</protein>
<comment type="caution">
    <text evidence="1">The sequence shown here is derived from an EMBL/GenBank/DDBJ whole genome shotgun (WGS) entry which is preliminary data.</text>
</comment>
<name>A0A8B4Q6G7_9BACL</name>
<dbReference type="EMBL" id="UGNP01000001">
    <property type="protein sequence ID" value="STX08521.1"/>
    <property type="molecule type" value="Genomic_DNA"/>
</dbReference>
<organism evidence="1 2">
    <name type="scientific">Kurthia zopfii</name>
    <dbReference type="NCBI Taxonomy" id="1650"/>
    <lineage>
        <taxon>Bacteria</taxon>
        <taxon>Bacillati</taxon>
        <taxon>Bacillota</taxon>
        <taxon>Bacilli</taxon>
        <taxon>Bacillales</taxon>
        <taxon>Caryophanaceae</taxon>
        <taxon>Kurthia</taxon>
    </lineage>
</organism>
<evidence type="ECO:0000313" key="2">
    <source>
        <dbReference type="Proteomes" id="UP000254330"/>
    </source>
</evidence>
<reference evidence="1 2" key="1">
    <citation type="submission" date="2018-06" db="EMBL/GenBank/DDBJ databases">
        <authorList>
            <consortium name="Pathogen Informatics"/>
            <person name="Doyle S."/>
        </authorList>
    </citation>
    <scope>NUCLEOTIDE SEQUENCE [LARGE SCALE GENOMIC DNA]</scope>
    <source>
        <strain evidence="1 2">NCTC10597</strain>
    </source>
</reference>
<evidence type="ECO:0000313" key="1">
    <source>
        <dbReference type="EMBL" id="STX08521.1"/>
    </source>
</evidence>